<protein>
    <recommendedName>
        <fullName evidence="2">GIY-YIG domain-containing protein</fullName>
    </recommendedName>
</protein>
<dbReference type="CDD" id="cd00719">
    <property type="entry name" value="GIY-YIG_SF"/>
    <property type="match status" value="1"/>
</dbReference>
<evidence type="ECO:0000259" key="2">
    <source>
        <dbReference type="PROSITE" id="PS50164"/>
    </source>
</evidence>
<organism evidence="3">
    <name type="scientific">bioreactor metagenome</name>
    <dbReference type="NCBI Taxonomy" id="1076179"/>
    <lineage>
        <taxon>unclassified sequences</taxon>
        <taxon>metagenomes</taxon>
        <taxon>ecological metagenomes</taxon>
    </lineage>
</organism>
<feature type="coiled-coil region" evidence="1">
    <location>
        <begin position="580"/>
        <end position="607"/>
    </location>
</feature>
<proteinExistence type="predicted"/>
<keyword evidence="1" id="KW-0175">Coiled coil</keyword>
<feature type="domain" description="GIY-YIG" evidence="2">
    <location>
        <begin position="29"/>
        <end position="145"/>
    </location>
</feature>
<evidence type="ECO:0000313" key="3">
    <source>
        <dbReference type="EMBL" id="MPM06722.1"/>
    </source>
</evidence>
<dbReference type="PROSITE" id="PS50164">
    <property type="entry name" value="GIY_YIG"/>
    <property type="match status" value="1"/>
</dbReference>
<evidence type="ECO:0000256" key="1">
    <source>
        <dbReference type="SAM" id="Coils"/>
    </source>
</evidence>
<sequence>MEKFLEVRNTIQSIVSSSSIFVTPNTNWNIPGIYMIYIESPYQEKIIPFYIGQSKDIQKRYSKHLENILGLNRIHPDSYKKLFIENESSYYRGAFSICKVHKYMVDNRLPLSKFKMLIIEPCDTQKLIDRESYYINKFYAPYFGFNQLNSLIYGNIFFSDLNPQPEMLDHLIDLLNQEMTLIPEYLNYGYTHFNLNYSFRTSIPESFGTKLMRRNSVIELNRALTDFNKQCKDIWQNFEYRRLMAEYEPYKKEYSRLQSKFMFNLRVFSEEINAFMEENRRIIPVSARNCFSNLALGGVINELPLNIQNKWKLQFQEEFTDYRQLQDIQEIIRPLRSRVIELKSSYLKGLYSEIIPNIAYPPFALKDSTAMFDGPKGEAIKKDEVMINMVISSNGRRFNNEQNPYLIRVEVFYYGDDGELKQKQWYVKNECTTKIKEGLIYLEEGYTKANPQIKPFSPYAFTKDEKEYISFISLHTEAKTGINDYTIQNNTLIPFEEILKEIELLIDPKTTTFIYTSEGPKPYERALLNENEGLENNDLYQLLLRKKPRHQQIILKPKKKVNTTAATKENRKSKKVLTEEQVLETKLKRQEERFRKYSARVSELTDNGINVVSFTGSKEAANFQCSKCGIVWSQRSDHFLRRPYCRNCNMNKS</sequence>
<reference evidence="3" key="1">
    <citation type="submission" date="2019-08" db="EMBL/GenBank/DDBJ databases">
        <authorList>
            <person name="Kucharzyk K."/>
            <person name="Murdoch R.W."/>
            <person name="Higgins S."/>
            <person name="Loffler F."/>
        </authorList>
    </citation>
    <scope>NUCLEOTIDE SEQUENCE</scope>
</reference>
<dbReference type="EMBL" id="VSSQ01001257">
    <property type="protein sequence ID" value="MPM06722.1"/>
    <property type="molecule type" value="Genomic_DNA"/>
</dbReference>
<dbReference type="AlphaFoldDB" id="A0A644WSJ3"/>
<dbReference type="Gene3D" id="3.40.1440.10">
    <property type="entry name" value="GIY-YIG endonuclease"/>
    <property type="match status" value="1"/>
</dbReference>
<dbReference type="InterPro" id="IPR035901">
    <property type="entry name" value="GIY-YIG_endonuc_sf"/>
</dbReference>
<dbReference type="InterPro" id="IPR000305">
    <property type="entry name" value="GIY-YIG_endonuc"/>
</dbReference>
<comment type="caution">
    <text evidence="3">The sequence shown here is derived from an EMBL/GenBank/DDBJ whole genome shotgun (WGS) entry which is preliminary data.</text>
</comment>
<name>A0A644WSJ3_9ZZZZ</name>
<accession>A0A644WSJ3</accession>
<gene>
    <name evidence="3" type="ORF">SDC9_53025</name>
</gene>